<feature type="compositionally biased region" description="Polar residues" evidence="1">
    <location>
        <begin position="267"/>
        <end position="284"/>
    </location>
</feature>
<organism evidence="3 4">
    <name type="scientific">Cucumis melo</name>
    <name type="common">Muskmelon</name>
    <dbReference type="NCBI Taxonomy" id="3656"/>
    <lineage>
        <taxon>Eukaryota</taxon>
        <taxon>Viridiplantae</taxon>
        <taxon>Streptophyta</taxon>
        <taxon>Embryophyta</taxon>
        <taxon>Tracheophyta</taxon>
        <taxon>Spermatophyta</taxon>
        <taxon>Magnoliopsida</taxon>
        <taxon>eudicotyledons</taxon>
        <taxon>Gunneridae</taxon>
        <taxon>Pentapetalae</taxon>
        <taxon>rosids</taxon>
        <taxon>fabids</taxon>
        <taxon>Cucurbitales</taxon>
        <taxon>Cucurbitaceae</taxon>
        <taxon>Benincaseae</taxon>
        <taxon>Cucumis</taxon>
    </lineage>
</organism>
<feature type="compositionally biased region" description="Polar residues" evidence="1">
    <location>
        <begin position="481"/>
        <end position="493"/>
    </location>
</feature>
<evidence type="ECO:0000313" key="4">
    <source>
        <dbReference type="RefSeq" id="XP_008461605.2"/>
    </source>
</evidence>
<feature type="region of interest" description="Disordered" evidence="1">
    <location>
        <begin position="479"/>
        <end position="649"/>
    </location>
</feature>
<dbReference type="Pfam" id="PF03399">
    <property type="entry name" value="SAC3_GANP"/>
    <property type="match status" value="1"/>
</dbReference>
<dbReference type="GO" id="GO:0005634">
    <property type="term" value="C:nucleus"/>
    <property type="evidence" value="ECO:0007669"/>
    <property type="project" value="TreeGrafter"/>
</dbReference>
<evidence type="ECO:0000256" key="1">
    <source>
        <dbReference type="SAM" id="MobiDB-lite"/>
    </source>
</evidence>
<feature type="compositionally biased region" description="Low complexity" evidence="1">
    <location>
        <begin position="585"/>
        <end position="596"/>
    </location>
</feature>
<reference evidence="4" key="1">
    <citation type="submission" date="2025-08" db="UniProtKB">
        <authorList>
            <consortium name="RefSeq"/>
        </authorList>
    </citation>
    <scope>IDENTIFICATION</scope>
    <source>
        <tissue evidence="4">Stem</tissue>
    </source>
</reference>
<keyword evidence="3" id="KW-1185">Reference proteome</keyword>
<dbReference type="Gene3D" id="1.25.40.990">
    <property type="match status" value="1"/>
</dbReference>
<dbReference type="InterPro" id="IPR000717">
    <property type="entry name" value="PCI_dom"/>
</dbReference>
<feature type="region of interest" description="Disordered" evidence="1">
    <location>
        <begin position="233"/>
        <end position="298"/>
    </location>
</feature>
<feature type="compositionally biased region" description="Basic residues" evidence="1">
    <location>
        <begin position="498"/>
        <end position="508"/>
    </location>
</feature>
<dbReference type="GeneID" id="103500169"/>
<dbReference type="PANTHER" id="PTHR12436">
    <property type="entry name" value="80 KDA MCM3-ASSOCIATED PROTEIN"/>
    <property type="match status" value="1"/>
</dbReference>
<evidence type="ECO:0000313" key="3">
    <source>
        <dbReference type="Proteomes" id="UP001652600"/>
    </source>
</evidence>
<evidence type="ECO:0000259" key="2">
    <source>
        <dbReference type="PROSITE" id="PS50250"/>
    </source>
</evidence>
<name>A0A1S3CEV5_CUCME</name>
<dbReference type="PROSITE" id="PS50250">
    <property type="entry name" value="PCI"/>
    <property type="match status" value="1"/>
</dbReference>
<proteinExistence type="predicted"/>
<dbReference type="AlphaFoldDB" id="A0A1S3CEV5"/>
<sequence length="973" mass="106761">MNQGGNTETFVPAQPSSLEIQHIGDGNQSAATSTYLPLTPAPEAITWANHKVDGSSNENGSSSFVTSNAPQDYNAYAQYSNSTDPYGYANAGYQGYYNNYQQQPNHSYSQPVGAYQNTGAPYQPLSSYQNTGFYAGSTSYSTTYYNPGDYQTAGGYPTSSYSNQTTSWNGGNYGNYVPNQYAQYTPDSSGAYSSTSTNASSLQYQQQCKQWADYYSQTEVSCAPGTEKLSTPSIANAGYPAHGSTNYPAPNSQPPPPSYTPSWRPESGSSELVSAQPGAVSSGNHDGYWKHGAPNSQVHLTNATQPHFEKPLDLKNSYDSFQDQQKSAGPQGPNLQYPAHLASQSYQLPSQSVSPVEARRTKLQIPTNPRIASNLSILKTSKDSSTADAPVQPAYVSVSLPKPNEKELSNDTTESALKPGMFPKSLRGYVERAMARCKDEKLMTSCQSVLKEMITKATADGTLYTKDWDVEPLFPLPSADAVNTDNLQVPTPISSLSKSRRSPSRRSKSRWEPLPVEKPAEPPPPHNNGAAAKYGGWANVSEREKKTLSGNSDMKDVSNSRFPLWDQRTVGKISQGPAKKQRVANGSPPDNDGPSSDSDKEQSLTAYYSGAMALANSPEEKKKRENRSKRFDKGHGHRGENNHFKPKNAGIGSLYTRRASALVIGKNLENGGGRAVEDIDWDALTIKGTCQEIEKRYLRLTSAPDPSSVRPEEVLEKALNMVKMSQKNYLYKCDQLKSIRQDLTVQRIRNQLTAKVYETHGRLALEVGDLPEYNQCQSQLKTLYAEGIEGCHMEFAAYNLLCAILHSNNRRDLLSLMSRLSDQAKKDVAVNHALAVRAAVTSENYVKFFRLYKAAPNLNACLMDLYAEKMRYKAINCMSRSYRPSLPVPYVAQVLGFSTSFGDEVKDKDMDGLEECTEWLKAHGACLITDSNGEMQLDAKASSTTLYMPEPDDAVAHGDANLAVNDFFTRTSS</sequence>
<dbReference type="PANTHER" id="PTHR12436:SF4">
    <property type="entry name" value="LEUKOCYTE RECEPTOR CLUSTER MEMBER 8"/>
    <property type="match status" value="1"/>
</dbReference>
<dbReference type="Proteomes" id="UP001652600">
    <property type="component" value="Chromosome 10"/>
</dbReference>
<gene>
    <name evidence="4" type="primary">LOC103500169</name>
</gene>
<feature type="compositionally biased region" description="Basic and acidic residues" evidence="1">
    <location>
        <begin position="618"/>
        <end position="643"/>
    </location>
</feature>
<protein>
    <submittedName>
        <fullName evidence="4">SAC3 family protein A isoform X2</fullName>
    </submittedName>
</protein>
<feature type="compositionally biased region" description="Basic and acidic residues" evidence="1">
    <location>
        <begin position="541"/>
        <end position="558"/>
    </location>
</feature>
<dbReference type="InterPro" id="IPR045107">
    <property type="entry name" value="SAC3/GANP/THP3"/>
</dbReference>
<dbReference type="InterPro" id="IPR005062">
    <property type="entry name" value="SAC3/GANP/THP3_conserved"/>
</dbReference>
<feature type="domain" description="PCI" evidence="2">
    <location>
        <begin position="769"/>
        <end position="953"/>
    </location>
</feature>
<dbReference type="RefSeq" id="XP_008461605.2">
    <property type="nucleotide sequence ID" value="XM_008463383.3"/>
</dbReference>
<accession>A0A1S3CEV5</accession>